<name>A0ABT7T9P8_9MICO</name>
<reference evidence="5 6" key="1">
    <citation type="submission" date="2023-06" db="EMBL/GenBank/DDBJ databases">
        <authorList>
            <person name="Feng G."/>
            <person name="Li J."/>
            <person name="Zhu H."/>
        </authorList>
    </citation>
    <scope>NUCLEOTIDE SEQUENCE [LARGE SCALE GENOMIC DNA]</scope>
    <source>
        <strain evidence="5 6">RHCKG23</strain>
    </source>
</reference>
<dbReference type="Proteomes" id="UP001237823">
    <property type="component" value="Unassembled WGS sequence"/>
</dbReference>
<dbReference type="InterPro" id="IPR008995">
    <property type="entry name" value="Mo/tungstate-bd_C_term_dom"/>
</dbReference>
<protein>
    <submittedName>
        <fullName evidence="5">ABC transporter ATP-binding protein</fullName>
    </submittedName>
</protein>
<dbReference type="InterPro" id="IPR050093">
    <property type="entry name" value="ABC_SmlMolc_Importer"/>
</dbReference>
<dbReference type="InterPro" id="IPR003439">
    <property type="entry name" value="ABC_transporter-like_ATP-bd"/>
</dbReference>
<dbReference type="SMART" id="SM00382">
    <property type="entry name" value="AAA"/>
    <property type="match status" value="1"/>
</dbReference>
<dbReference type="Pfam" id="PF00005">
    <property type="entry name" value="ABC_tran"/>
    <property type="match status" value="1"/>
</dbReference>
<sequence length="344" mass="34410">MSGGTGGLDAHVVVPSRGVDVRLTIGPAECVALVGPNGAGKSTVVEALAGLLGTRDGSVVLAGRDLTTVPTHRRRVGLVAQRPDLFAHRSVAGNVAFGPRATGASGREARLRSAAALAAVGASGLADRSPDTLSGGQAQRVAVARALATDPALLLLDEPTTALDVDARAEVRDALRTARSGRPTLLVTHDPLEAVALADRIVVLQDGVVVEEGPTDTVLRRPRTPFSASFSGLVLVPGTATATGIAPDGGGELPSAAHTVAPGRAAVAALHPTAAVISRDGAGLARVVTAVEPRDGLVRVRAGDLVVDVTVATAAGVGLAPGLPVRIAVDADEVSVYEPAGAMT</sequence>
<dbReference type="InterPro" id="IPR027417">
    <property type="entry name" value="P-loop_NTPase"/>
</dbReference>
<dbReference type="SUPFAM" id="SSF52540">
    <property type="entry name" value="P-loop containing nucleoside triphosphate hydrolases"/>
    <property type="match status" value="1"/>
</dbReference>
<keyword evidence="3 5" id="KW-0067">ATP-binding</keyword>
<dbReference type="Gene3D" id="3.40.50.300">
    <property type="entry name" value="P-loop containing nucleotide triphosphate hydrolases"/>
    <property type="match status" value="1"/>
</dbReference>
<dbReference type="PROSITE" id="PS00211">
    <property type="entry name" value="ABC_TRANSPORTER_1"/>
    <property type="match status" value="1"/>
</dbReference>
<keyword evidence="2" id="KW-0547">Nucleotide-binding</keyword>
<dbReference type="PROSITE" id="PS50893">
    <property type="entry name" value="ABC_TRANSPORTER_2"/>
    <property type="match status" value="1"/>
</dbReference>
<keyword evidence="6" id="KW-1185">Reference proteome</keyword>
<dbReference type="InterPro" id="IPR017871">
    <property type="entry name" value="ABC_transporter-like_CS"/>
</dbReference>
<proteinExistence type="predicted"/>
<dbReference type="EMBL" id="JAUCML010000010">
    <property type="protein sequence ID" value="MDM7886278.1"/>
    <property type="molecule type" value="Genomic_DNA"/>
</dbReference>
<evidence type="ECO:0000256" key="2">
    <source>
        <dbReference type="ARBA" id="ARBA00022741"/>
    </source>
</evidence>
<dbReference type="GO" id="GO:0005524">
    <property type="term" value="F:ATP binding"/>
    <property type="evidence" value="ECO:0007669"/>
    <property type="project" value="UniProtKB-KW"/>
</dbReference>
<feature type="domain" description="ABC transporter" evidence="4">
    <location>
        <begin position="3"/>
        <end position="231"/>
    </location>
</feature>
<accession>A0ABT7T9P8</accession>
<dbReference type="PANTHER" id="PTHR42781:SF4">
    <property type="entry name" value="SPERMIDINE_PUTRESCINE IMPORT ATP-BINDING PROTEIN POTA"/>
    <property type="match status" value="1"/>
</dbReference>
<dbReference type="PANTHER" id="PTHR42781">
    <property type="entry name" value="SPERMIDINE/PUTRESCINE IMPORT ATP-BINDING PROTEIN POTA"/>
    <property type="match status" value="1"/>
</dbReference>
<evidence type="ECO:0000313" key="6">
    <source>
        <dbReference type="Proteomes" id="UP001237823"/>
    </source>
</evidence>
<dbReference type="SUPFAM" id="SSF50331">
    <property type="entry name" value="MOP-like"/>
    <property type="match status" value="1"/>
</dbReference>
<evidence type="ECO:0000256" key="3">
    <source>
        <dbReference type="ARBA" id="ARBA00022840"/>
    </source>
</evidence>
<dbReference type="RefSeq" id="WP_289459591.1">
    <property type="nucleotide sequence ID" value="NZ_JAUCML010000010.1"/>
</dbReference>
<evidence type="ECO:0000313" key="5">
    <source>
        <dbReference type="EMBL" id="MDM7886278.1"/>
    </source>
</evidence>
<keyword evidence="1" id="KW-0813">Transport</keyword>
<gene>
    <name evidence="5" type="ORF">QUG92_14280</name>
</gene>
<organism evidence="5 6">
    <name type="scientific">Curtobacterium citri</name>
    <dbReference type="NCBI Taxonomy" id="3055139"/>
    <lineage>
        <taxon>Bacteria</taxon>
        <taxon>Bacillati</taxon>
        <taxon>Actinomycetota</taxon>
        <taxon>Actinomycetes</taxon>
        <taxon>Micrococcales</taxon>
        <taxon>Microbacteriaceae</taxon>
        <taxon>Curtobacterium</taxon>
    </lineage>
</organism>
<evidence type="ECO:0000259" key="4">
    <source>
        <dbReference type="PROSITE" id="PS50893"/>
    </source>
</evidence>
<evidence type="ECO:0000256" key="1">
    <source>
        <dbReference type="ARBA" id="ARBA00022448"/>
    </source>
</evidence>
<dbReference type="InterPro" id="IPR003593">
    <property type="entry name" value="AAA+_ATPase"/>
</dbReference>
<comment type="caution">
    <text evidence="5">The sequence shown here is derived from an EMBL/GenBank/DDBJ whole genome shotgun (WGS) entry which is preliminary data.</text>
</comment>